<dbReference type="Proteomes" id="UP000191408">
    <property type="component" value="Unassembled WGS sequence"/>
</dbReference>
<evidence type="ECO:0000313" key="3">
    <source>
        <dbReference type="Proteomes" id="UP000191408"/>
    </source>
</evidence>
<gene>
    <name evidence="2" type="ORF">PENPOL_c001G03951</name>
</gene>
<feature type="compositionally biased region" description="Polar residues" evidence="1">
    <location>
        <begin position="1"/>
        <end position="24"/>
    </location>
</feature>
<dbReference type="AlphaFoldDB" id="A0A1V6P3M6"/>
<evidence type="ECO:0000313" key="2">
    <source>
        <dbReference type="EMBL" id="OQD71402.1"/>
    </source>
</evidence>
<protein>
    <submittedName>
        <fullName evidence="2">Uncharacterized protein</fullName>
    </submittedName>
</protein>
<accession>A0A1V6P3M6</accession>
<dbReference type="EMBL" id="MDYM01000001">
    <property type="protein sequence ID" value="OQD71402.1"/>
    <property type="molecule type" value="Genomic_DNA"/>
</dbReference>
<name>A0A1V6P3M6_PENPO</name>
<evidence type="ECO:0000256" key="1">
    <source>
        <dbReference type="SAM" id="MobiDB-lite"/>
    </source>
</evidence>
<organism evidence="2 3">
    <name type="scientific">Penicillium polonicum</name>
    <dbReference type="NCBI Taxonomy" id="60169"/>
    <lineage>
        <taxon>Eukaryota</taxon>
        <taxon>Fungi</taxon>
        <taxon>Dikarya</taxon>
        <taxon>Ascomycota</taxon>
        <taxon>Pezizomycotina</taxon>
        <taxon>Eurotiomycetes</taxon>
        <taxon>Eurotiomycetidae</taxon>
        <taxon>Eurotiales</taxon>
        <taxon>Aspergillaceae</taxon>
        <taxon>Penicillium</taxon>
    </lineage>
</organism>
<feature type="region of interest" description="Disordered" evidence="1">
    <location>
        <begin position="1"/>
        <end position="26"/>
    </location>
</feature>
<keyword evidence="3" id="KW-1185">Reference proteome</keyword>
<sequence>MASYTTPQATSVPSVQTSNTNTRDPTIFNDMSVYTMSTKTKTIPFSDRFSRKGRLVAPAGENEG</sequence>
<reference evidence="3" key="1">
    <citation type="journal article" date="2017" name="Nat. Microbiol.">
        <title>Global analysis of biosynthetic gene clusters reveals vast potential of secondary metabolite production in Penicillium species.</title>
        <authorList>
            <person name="Nielsen J.C."/>
            <person name="Grijseels S."/>
            <person name="Prigent S."/>
            <person name="Ji B."/>
            <person name="Dainat J."/>
            <person name="Nielsen K.F."/>
            <person name="Frisvad J.C."/>
            <person name="Workman M."/>
            <person name="Nielsen J."/>
        </authorList>
    </citation>
    <scope>NUCLEOTIDE SEQUENCE [LARGE SCALE GENOMIC DNA]</scope>
    <source>
        <strain evidence="3">IBT 4502</strain>
    </source>
</reference>
<proteinExistence type="predicted"/>
<comment type="caution">
    <text evidence="2">The sequence shown here is derived from an EMBL/GenBank/DDBJ whole genome shotgun (WGS) entry which is preliminary data.</text>
</comment>